<evidence type="ECO:0000313" key="2">
    <source>
        <dbReference type="Proteomes" id="UP001142489"/>
    </source>
</evidence>
<organism evidence="1 2">
    <name type="scientific">Phrynocephalus forsythii</name>
    <dbReference type="NCBI Taxonomy" id="171643"/>
    <lineage>
        <taxon>Eukaryota</taxon>
        <taxon>Metazoa</taxon>
        <taxon>Chordata</taxon>
        <taxon>Craniata</taxon>
        <taxon>Vertebrata</taxon>
        <taxon>Euteleostomi</taxon>
        <taxon>Lepidosauria</taxon>
        <taxon>Squamata</taxon>
        <taxon>Bifurcata</taxon>
        <taxon>Unidentata</taxon>
        <taxon>Episquamata</taxon>
        <taxon>Toxicofera</taxon>
        <taxon>Iguania</taxon>
        <taxon>Acrodonta</taxon>
        <taxon>Agamidae</taxon>
        <taxon>Agaminae</taxon>
        <taxon>Phrynocephalus</taxon>
    </lineage>
</organism>
<protein>
    <submittedName>
        <fullName evidence="1">Uncharacterized protein</fullName>
    </submittedName>
</protein>
<sequence length="58" mass="6458">ASRELAISSETISKYVIETIQLAYELVWMPFPEAVWAHYDRAIASSTAFLTGVSIPNI</sequence>
<gene>
    <name evidence="1" type="ORF">JRQ81_002027</name>
</gene>
<dbReference type="AlphaFoldDB" id="A0A9Q0XJ39"/>
<reference evidence="1" key="1">
    <citation type="journal article" date="2023" name="DNA Res.">
        <title>Chromosome-level genome assembly of Phrynocephalus forsythii using third-generation DNA sequencing and Hi-C analysis.</title>
        <authorList>
            <person name="Qi Y."/>
            <person name="Zhao W."/>
            <person name="Zhao Y."/>
            <person name="Niu C."/>
            <person name="Cao S."/>
            <person name="Zhang Y."/>
        </authorList>
    </citation>
    <scope>NUCLEOTIDE SEQUENCE</scope>
    <source>
        <tissue evidence="1">Muscle</tissue>
    </source>
</reference>
<feature type="non-terminal residue" evidence="1">
    <location>
        <position position="1"/>
    </location>
</feature>
<feature type="non-terminal residue" evidence="1">
    <location>
        <position position="58"/>
    </location>
</feature>
<comment type="caution">
    <text evidence="1">The sequence shown here is derived from an EMBL/GenBank/DDBJ whole genome shotgun (WGS) entry which is preliminary data.</text>
</comment>
<name>A0A9Q0XJ39_9SAUR</name>
<accession>A0A9Q0XJ39</accession>
<keyword evidence="2" id="KW-1185">Reference proteome</keyword>
<dbReference type="EMBL" id="JAPFRF010000011">
    <property type="protein sequence ID" value="KAJ7315865.1"/>
    <property type="molecule type" value="Genomic_DNA"/>
</dbReference>
<dbReference type="Proteomes" id="UP001142489">
    <property type="component" value="Unassembled WGS sequence"/>
</dbReference>
<proteinExistence type="predicted"/>
<evidence type="ECO:0000313" key="1">
    <source>
        <dbReference type="EMBL" id="KAJ7315865.1"/>
    </source>
</evidence>